<proteinExistence type="inferred from homology"/>
<dbReference type="PANTHER" id="PTHR21659:SF42">
    <property type="entry name" value="UPF0057 MEMBRANE PROTEIN ZK632.10-RELATED"/>
    <property type="match status" value="1"/>
</dbReference>
<evidence type="ECO:0000256" key="7">
    <source>
        <dbReference type="SAM" id="SignalP"/>
    </source>
</evidence>
<evidence type="ECO:0000256" key="2">
    <source>
        <dbReference type="ARBA" id="ARBA00009530"/>
    </source>
</evidence>
<sequence length="88" mass="9966">MAKTCCMGCCLFFITLLLPPLAVLMEDGCGLHFCLNLLLTACGYIPGIIHAFWVCFFRETNDYPVQHTQTIIIRSNNDEYGRPLVHQV</sequence>
<keyword evidence="4 6" id="KW-1133">Transmembrane helix</keyword>
<evidence type="ECO:0000256" key="6">
    <source>
        <dbReference type="SAM" id="Phobius"/>
    </source>
</evidence>
<evidence type="ECO:0000313" key="8">
    <source>
        <dbReference type="Proteomes" id="UP000046392"/>
    </source>
</evidence>
<accession>A0A0N5C232</accession>
<keyword evidence="7" id="KW-0732">Signal</keyword>
<feature type="chain" id="PRO_5005895442" evidence="7">
    <location>
        <begin position="26"/>
        <end position="88"/>
    </location>
</feature>
<keyword evidence="8" id="KW-1185">Reference proteome</keyword>
<feature type="signal peptide" evidence="7">
    <location>
        <begin position="1"/>
        <end position="25"/>
    </location>
</feature>
<dbReference type="InterPro" id="IPR000612">
    <property type="entry name" value="PMP3"/>
</dbReference>
<dbReference type="WBParaSite" id="SPAL_0001204600.1">
    <property type="protein sequence ID" value="SPAL_0001204600.1"/>
    <property type="gene ID" value="SPAL_0001204600"/>
</dbReference>
<protein>
    <submittedName>
        <fullName evidence="9">Plasma membrane proteolipid 3</fullName>
    </submittedName>
</protein>
<dbReference type="Proteomes" id="UP000046392">
    <property type="component" value="Unplaced"/>
</dbReference>
<dbReference type="PROSITE" id="PS01309">
    <property type="entry name" value="UPF0057"/>
    <property type="match status" value="1"/>
</dbReference>
<evidence type="ECO:0000256" key="4">
    <source>
        <dbReference type="ARBA" id="ARBA00022989"/>
    </source>
</evidence>
<comment type="similarity">
    <text evidence="2">Belongs to the UPF0057 (PMP3) family.</text>
</comment>
<dbReference type="AlphaFoldDB" id="A0A0N5C232"/>
<evidence type="ECO:0000256" key="3">
    <source>
        <dbReference type="ARBA" id="ARBA00022692"/>
    </source>
</evidence>
<dbReference type="GO" id="GO:0016020">
    <property type="term" value="C:membrane"/>
    <property type="evidence" value="ECO:0007669"/>
    <property type="project" value="UniProtKB-SubCell"/>
</dbReference>
<feature type="transmembrane region" description="Helical" evidence="6">
    <location>
        <begin position="35"/>
        <end position="57"/>
    </location>
</feature>
<keyword evidence="3 6" id="KW-0812">Transmembrane</keyword>
<reference evidence="9" key="1">
    <citation type="submission" date="2017-02" db="UniProtKB">
        <authorList>
            <consortium name="WormBaseParasite"/>
        </authorList>
    </citation>
    <scope>IDENTIFICATION</scope>
</reference>
<evidence type="ECO:0000256" key="1">
    <source>
        <dbReference type="ARBA" id="ARBA00004370"/>
    </source>
</evidence>
<name>A0A0N5C232_STREA</name>
<keyword evidence="5 6" id="KW-0472">Membrane</keyword>
<dbReference type="Pfam" id="PF01679">
    <property type="entry name" value="Pmp3"/>
    <property type="match status" value="1"/>
</dbReference>
<dbReference type="PANTHER" id="PTHR21659">
    <property type="entry name" value="HYDROPHOBIC PROTEIN RCI2 LOW TEMPERATURE AND SALT RESPONSIVE PROTEIN LTI6 -RELATED"/>
    <property type="match status" value="1"/>
</dbReference>
<organism evidence="8 9">
    <name type="scientific">Strongyloides papillosus</name>
    <name type="common">Intestinal threadworm</name>
    <dbReference type="NCBI Taxonomy" id="174720"/>
    <lineage>
        <taxon>Eukaryota</taxon>
        <taxon>Metazoa</taxon>
        <taxon>Ecdysozoa</taxon>
        <taxon>Nematoda</taxon>
        <taxon>Chromadorea</taxon>
        <taxon>Rhabditida</taxon>
        <taxon>Tylenchina</taxon>
        <taxon>Panagrolaimomorpha</taxon>
        <taxon>Strongyloidoidea</taxon>
        <taxon>Strongyloididae</taxon>
        <taxon>Strongyloides</taxon>
    </lineage>
</organism>
<evidence type="ECO:0000313" key="9">
    <source>
        <dbReference type="WBParaSite" id="SPAL_0001204600.1"/>
    </source>
</evidence>
<dbReference type="STRING" id="174720.A0A0N5C232"/>
<evidence type="ECO:0000256" key="5">
    <source>
        <dbReference type="ARBA" id="ARBA00023136"/>
    </source>
</evidence>
<comment type="subcellular location">
    <subcellularLocation>
        <location evidence="1">Membrane</location>
    </subcellularLocation>
</comment>